<protein>
    <submittedName>
        <fullName evidence="3">Collagen alpha-1(I) chain</fullName>
    </submittedName>
</protein>
<keyword evidence="2" id="KW-1185">Reference proteome</keyword>
<sequence>MASVRDLHMEKGSRGASPRLKPQRSGDPGHRETSRKRSERSVQTCARVCQGPGRGSWVRGARSPAGAPPTPTCAAARRPARCGRPREARYSFRVLPRTAGPHTHRTASSVAETFPPELPSGFWLAPGSPEPGPCRPFAADAPGPARRRGAHLPGAGRAGRGRRSRAGFVSGAVLAGGGQSARHRSSAGRGAGRAGGLRLRLRAPAPARLGARGLAVERRAPHRPRGLRAASAAPPGQGRLGAGGQGGEAVPRARGKSPRPKVLRPAHTRRAGLPGRVRVRWGAERQTPGPRPPSRHGGHAHSAAGSRPAPGRGREIPPAAADVTVTGNEGPAEAAHPLGTEGEPRAARIPAGGQEGGNDFPVFVESRSGSRGEIQGDPSFLLNCWSMPILKKRKRVSGSRVDPKTSINGITWELVRNANCQDPPQPS</sequence>
<feature type="compositionally biased region" description="Low complexity" evidence="1">
    <location>
        <begin position="135"/>
        <end position="144"/>
    </location>
</feature>
<feature type="compositionally biased region" description="Gly residues" evidence="1">
    <location>
        <begin position="238"/>
        <end position="247"/>
    </location>
</feature>
<feature type="compositionally biased region" description="Basic residues" evidence="1">
    <location>
        <begin position="253"/>
        <end position="270"/>
    </location>
</feature>
<proteinExistence type="predicted"/>
<evidence type="ECO:0000256" key="1">
    <source>
        <dbReference type="SAM" id="MobiDB-lite"/>
    </source>
</evidence>
<dbReference type="GO" id="GO:0005581">
    <property type="term" value="C:collagen trimer"/>
    <property type="evidence" value="ECO:0007669"/>
    <property type="project" value="UniProtKB-KW"/>
</dbReference>
<feature type="region of interest" description="Disordered" evidence="1">
    <location>
        <begin position="218"/>
        <end position="375"/>
    </location>
</feature>
<organism evidence="2 3">
    <name type="scientific">Panthera pardus</name>
    <name type="common">Leopard</name>
    <name type="synonym">Felis pardus</name>
    <dbReference type="NCBI Taxonomy" id="9691"/>
    <lineage>
        <taxon>Eukaryota</taxon>
        <taxon>Metazoa</taxon>
        <taxon>Chordata</taxon>
        <taxon>Craniata</taxon>
        <taxon>Vertebrata</taxon>
        <taxon>Euteleostomi</taxon>
        <taxon>Mammalia</taxon>
        <taxon>Eutheria</taxon>
        <taxon>Laurasiatheria</taxon>
        <taxon>Carnivora</taxon>
        <taxon>Feliformia</taxon>
        <taxon>Felidae</taxon>
        <taxon>Pantherinae</taxon>
        <taxon>Panthera</taxon>
    </lineage>
</organism>
<feature type="compositionally biased region" description="Basic and acidic residues" evidence="1">
    <location>
        <begin position="27"/>
        <end position="40"/>
    </location>
</feature>
<keyword evidence="3" id="KW-0176">Collagen</keyword>
<evidence type="ECO:0000313" key="3">
    <source>
        <dbReference type="RefSeq" id="XP_053766154.1"/>
    </source>
</evidence>
<dbReference type="GeneID" id="128779082"/>
<name>A0A9W2W5F9_PANPR</name>
<feature type="compositionally biased region" description="Basic and acidic residues" evidence="1">
    <location>
        <begin position="1"/>
        <end position="13"/>
    </location>
</feature>
<accession>A0A9W2W5F9</accession>
<gene>
    <name evidence="3" type="primary">LOC128779082</name>
</gene>
<reference evidence="3" key="1">
    <citation type="submission" date="2025-08" db="UniProtKB">
        <authorList>
            <consortium name="RefSeq"/>
        </authorList>
    </citation>
    <scope>IDENTIFICATION</scope>
    <source>
        <tissue evidence="3">Whole blood</tissue>
    </source>
</reference>
<dbReference type="Proteomes" id="UP001165780">
    <property type="component" value="Unplaced"/>
</dbReference>
<dbReference type="RefSeq" id="XP_053766154.1">
    <property type="nucleotide sequence ID" value="XM_053910179.1"/>
</dbReference>
<evidence type="ECO:0000313" key="2">
    <source>
        <dbReference type="Proteomes" id="UP001165780"/>
    </source>
</evidence>
<dbReference type="AlphaFoldDB" id="A0A9W2W5F9"/>
<feature type="region of interest" description="Disordered" evidence="1">
    <location>
        <begin position="1"/>
        <end position="195"/>
    </location>
</feature>